<evidence type="ECO:0000313" key="2">
    <source>
        <dbReference type="EMBL" id="EPE32850.1"/>
    </source>
</evidence>
<protein>
    <submittedName>
        <fullName evidence="2">Uncharacterized protein</fullName>
    </submittedName>
</protein>
<feature type="region of interest" description="Disordered" evidence="1">
    <location>
        <begin position="1"/>
        <end position="21"/>
    </location>
</feature>
<organism evidence="2 3">
    <name type="scientific">Glarea lozoyensis (strain ATCC 20868 / MF5171)</name>
    <dbReference type="NCBI Taxonomy" id="1116229"/>
    <lineage>
        <taxon>Eukaryota</taxon>
        <taxon>Fungi</taxon>
        <taxon>Dikarya</taxon>
        <taxon>Ascomycota</taxon>
        <taxon>Pezizomycotina</taxon>
        <taxon>Leotiomycetes</taxon>
        <taxon>Helotiales</taxon>
        <taxon>Helotiaceae</taxon>
        <taxon>Glarea</taxon>
    </lineage>
</organism>
<accession>S3D503</accession>
<reference evidence="2 3" key="1">
    <citation type="journal article" date="2013" name="BMC Genomics">
        <title>Genomics-driven discovery of the pneumocandin biosynthetic gene cluster in the fungus Glarea lozoyensis.</title>
        <authorList>
            <person name="Chen L."/>
            <person name="Yue Q."/>
            <person name="Zhang X."/>
            <person name="Xiang M."/>
            <person name="Wang C."/>
            <person name="Li S."/>
            <person name="Che Y."/>
            <person name="Ortiz-Lopez F.J."/>
            <person name="Bills G.F."/>
            <person name="Liu X."/>
            <person name="An Z."/>
        </authorList>
    </citation>
    <scope>NUCLEOTIDE SEQUENCE [LARGE SCALE GENOMIC DNA]</scope>
    <source>
        <strain evidence="3">ATCC 20868 / MF5171</strain>
    </source>
</reference>
<name>S3D503_GLAL2</name>
<evidence type="ECO:0000256" key="1">
    <source>
        <dbReference type="SAM" id="MobiDB-lite"/>
    </source>
</evidence>
<evidence type="ECO:0000313" key="3">
    <source>
        <dbReference type="Proteomes" id="UP000016922"/>
    </source>
</evidence>
<dbReference type="KEGG" id="glz:GLAREA_05862"/>
<dbReference type="EMBL" id="KE145358">
    <property type="protein sequence ID" value="EPE32850.1"/>
    <property type="molecule type" value="Genomic_DNA"/>
</dbReference>
<gene>
    <name evidence="2" type="ORF">GLAREA_05862</name>
</gene>
<proteinExistence type="predicted"/>
<dbReference type="HOGENOM" id="CLU_1204873_0_0_1"/>
<sequence length="230" mass="27042">MAKIRPPPKRPRPTRNPRIKITRSPNRSRLHLSTLNGFLKTSTTAQTNNLIHLISTFPRSTLPIDSRYYLPPWRTRRPKQRRRRCRIYHHFPPLPIPPREKPEGFRLGDLPPELCILIFNFADLEWTTREPQTAAMTVPRTMPPLIIALRAWRRHDLYFEALKLFYASAVYVFEFNSPWSIDKMSFNALDTIRKARYILDLLDRRRFPLLPAQQAAEEIAGGLLCSDEEM</sequence>
<dbReference type="GeneID" id="19464916"/>
<dbReference type="RefSeq" id="XP_008079467.1">
    <property type="nucleotide sequence ID" value="XM_008081276.1"/>
</dbReference>
<dbReference type="AlphaFoldDB" id="S3D503"/>
<keyword evidence="3" id="KW-1185">Reference proteome</keyword>
<dbReference type="Proteomes" id="UP000016922">
    <property type="component" value="Unassembled WGS sequence"/>
</dbReference>